<dbReference type="InterPro" id="IPR043993">
    <property type="entry name" value="T4SS_pilin"/>
</dbReference>
<feature type="transmembrane region" description="Helical" evidence="1">
    <location>
        <begin position="120"/>
        <end position="140"/>
    </location>
</feature>
<dbReference type="EMBL" id="LCEK01000004">
    <property type="protein sequence ID" value="KKS72795.1"/>
    <property type="molecule type" value="Genomic_DNA"/>
</dbReference>
<sequence length="179" mass="19216">MKRFLEVIISLSILFSIPLGVVRAEGSGGLETEQFYMDGQVNYNNEAVQKQTQAFTGDKGADLGRVKDPRIVIASVIQSFLVILGTLFLVYMIYAGYLILTSAGNEDRVDKGKSILRNAIIGLAIILLSYSATWVVRWLFVASGDKTYEDCVPIISPSQTGDPLSGAGGAGAQTTVGCE</sequence>
<reference evidence="2 3" key="1">
    <citation type="journal article" date="2015" name="Nature">
        <title>rRNA introns, odd ribosomes, and small enigmatic genomes across a large radiation of phyla.</title>
        <authorList>
            <person name="Brown C.T."/>
            <person name="Hug L.A."/>
            <person name="Thomas B.C."/>
            <person name="Sharon I."/>
            <person name="Castelle C.J."/>
            <person name="Singh A."/>
            <person name="Wilkins M.J."/>
            <person name="Williams K.H."/>
            <person name="Banfield J.F."/>
        </authorList>
    </citation>
    <scope>NUCLEOTIDE SEQUENCE [LARGE SCALE GENOMIC DNA]</scope>
</reference>
<evidence type="ECO:0000313" key="3">
    <source>
        <dbReference type="Proteomes" id="UP000033867"/>
    </source>
</evidence>
<feature type="transmembrane region" description="Helical" evidence="1">
    <location>
        <begin position="71"/>
        <end position="100"/>
    </location>
</feature>
<gene>
    <name evidence="2" type="ORF">UV42_C0004G0007</name>
</gene>
<evidence type="ECO:0000313" key="2">
    <source>
        <dbReference type="EMBL" id="KKS72795.1"/>
    </source>
</evidence>
<dbReference type="Proteomes" id="UP000033867">
    <property type="component" value="Unassembled WGS sequence"/>
</dbReference>
<dbReference type="Pfam" id="PF18895">
    <property type="entry name" value="T4SS_pilin"/>
    <property type="match status" value="1"/>
</dbReference>
<protein>
    <submittedName>
        <fullName evidence="2">Uncharacterized protein</fullName>
    </submittedName>
</protein>
<organism evidence="2 3">
    <name type="scientific">Candidatus Magasanikbacteria bacterium GW2011_GWE2_42_7</name>
    <dbReference type="NCBI Taxonomy" id="1619052"/>
    <lineage>
        <taxon>Bacteria</taxon>
        <taxon>Candidatus Magasanikiibacteriota</taxon>
    </lineage>
</organism>
<keyword evidence="1" id="KW-0472">Membrane</keyword>
<dbReference type="AlphaFoldDB" id="A0A0G1BHA9"/>
<comment type="caution">
    <text evidence="2">The sequence shown here is derived from an EMBL/GenBank/DDBJ whole genome shotgun (WGS) entry which is preliminary data.</text>
</comment>
<proteinExistence type="predicted"/>
<name>A0A0G1BHA9_9BACT</name>
<keyword evidence="1" id="KW-0812">Transmembrane</keyword>
<keyword evidence="1" id="KW-1133">Transmembrane helix</keyword>
<evidence type="ECO:0000256" key="1">
    <source>
        <dbReference type="SAM" id="Phobius"/>
    </source>
</evidence>
<accession>A0A0G1BHA9</accession>